<sequence length="44" mass="4828">MALIAARVLLYKYTVSSPSVDDASGERVAQDFPHIHELALSEAR</sequence>
<dbReference type="EMBL" id="ASHM01109673">
    <property type="protein sequence ID" value="PNX69699.1"/>
    <property type="molecule type" value="Genomic_DNA"/>
</dbReference>
<organism evidence="1 2">
    <name type="scientific">Trifolium pratense</name>
    <name type="common">Red clover</name>
    <dbReference type="NCBI Taxonomy" id="57577"/>
    <lineage>
        <taxon>Eukaryota</taxon>
        <taxon>Viridiplantae</taxon>
        <taxon>Streptophyta</taxon>
        <taxon>Embryophyta</taxon>
        <taxon>Tracheophyta</taxon>
        <taxon>Spermatophyta</taxon>
        <taxon>Magnoliopsida</taxon>
        <taxon>eudicotyledons</taxon>
        <taxon>Gunneridae</taxon>
        <taxon>Pentapetalae</taxon>
        <taxon>rosids</taxon>
        <taxon>fabids</taxon>
        <taxon>Fabales</taxon>
        <taxon>Fabaceae</taxon>
        <taxon>Papilionoideae</taxon>
        <taxon>50 kb inversion clade</taxon>
        <taxon>NPAAA clade</taxon>
        <taxon>Hologalegina</taxon>
        <taxon>IRL clade</taxon>
        <taxon>Trifolieae</taxon>
        <taxon>Trifolium</taxon>
    </lineage>
</organism>
<dbReference type="Proteomes" id="UP000236291">
    <property type="component" value="Unassembled WGS sequence"/>
</dbReference>
<proteinExistence type="predicted"/>
<reference evidence="1 2" key="1">
    <citation type="journal article" date="2014" name="Am. J. Bot.">
        <title>Genome assembly and annotation for red clover (Trifolium pratense; Fabaceae).</title>
        <authorList>
            <person name="Istvanek J."/>
            <person name="Jaros M."/>
            <person name="Krenek A."/>
            <person name="Repkova J."/>
        </authorList>
    </citation>
    <scope>NUCLEOTIDE SEQUENCE [LARGE SCALE GENOMIC DNA]</scope>
    <source>
        <strain evidence="2">cv. Tatra</strain>
        <tissue evidence="1">Young leaves</tissue>
    </source>
</reference>
<reference evidence="1 2" key="2">
    <citation type="journal article" date="2017" name="Front. Plant Sci.">
        <title>Gene Classification and Mining of Molecular Markers Useful in Red Clover (Trifolium pratense) Breeding.</title>
        <authorList>
            <person name="Istvanek J."/>
            <person name="Dluhosova J."/>
            <person name="Dluhos P."/>
            <person name="Patkova L."/>
            <person name="Nedelnik J."/>
            <person name="Repkova J."/>
        </authorList>
    </citation>
    <scope>NUCLEOTIDE SEQUENCE [LARGE SCALE GENOMIC DNA]</scope>
    <source>
        <strain evidence="2">cv. Tatra</strain>
        <tissue evidence="1">Young leaves</tissue>
    </source>
</reference>
<protein>
    <submittedName>
        <fullName evidence="1">Uncharacterized protein</fullName>
    </submittedName>
</protein>
<dbReference type="AlphaFoldDB" id="A0A2K3KTV2"/>
<gene>
    <name evidence="1" type="ORF">L195_g056863</name>
</gene>
<evidence type="ECO:0000313" key="1">
    <source>
        <dbReference type="EMBL" id="PNX69699.1"/>
    </source>
</evidence>
<accession>A0A2K3KTV2</accession>
<evidence type="ECO:0000313" key="2">
    <source>
        <dbReference type="Proteomes" id="UP000236291"/>
    </source>
</evidence>
<comment type="caution">
    <text evidence="1">The sequence shown here is derived from an EMBL/GenBank/DDBJ whole genome shotgun (WGS) entry which is preliminary data.</text>
</comment>
<name>A0A2K3KTV2_TRIPR</name>